<gene>
    <name evidence="1" type="ORF">ACJMK2_006273</name>
</gene>
<protein>
    <submittedName>
        <fullName evidence="1">Uncharacterized protein</fullName>
    </submittedName>
</protein>
<keyword evidence="2" id="KW-1185">Reference proteome</keyword>
<evidence type="ECO:0000313" key="2">
    <source>
        <dbReference type="Proteomes" id="UP001634394"/>
    </source>
</evidence>
<reference evidence="1 2" key="1">
    <citation type="submission" date="2024-11" db="EMBL/GenBank/DDBJ databases">
        <title>Chromosome-level genome assembly of the freshwater bivalve Anodonta woodiana.</title>
        <authorList>
            <person name="Chen X."/>
        </authorList>
    </citation>
    <scope>NUCLEOTIDE SEQUENCE [LARGE SCALE GENOMIC DNA]</scope>
    <source>
        <strain evidence="1">MN2024</strain>
        <tissue evidence="1">Gills</tissue>
    </source>
</reference>
<proteinExistence type="predicted"/>
<dbReference type="Proteomes" id="UP001634394">
    <property type="component" value="Unassembled WGS sequence"/>
</dbReference>
<evidence type="ECO:0000313" key="1">
    <source>
        <dbReference type="EMBL" id="KAL3864608.1"/>
    </source>
</evidence>
<name>A0ABD3VVG0_SINWO</name>
<sequence>MDAIIHRSELLSNIRKMELLYVTIFFVLGDLVSALTSDRKISLPSFKDLRENYPGYRHHNGRYNRHELLHLIGHVDSPELLHDTSALRLSHTLNKIGGNHSLGRELIRLSTFGKDSITGKSGLQYIYHPIAYGPYLADKYGYPNVSKMHQLDPNQAKAQFWKKQGILRVITYTKVGNQPIGHVALWDCTDFYQSKDWMSGHKLLTVEFWESPDSDCTKSENLLSTPNQQEENNLFDFLRGIERRD</sequence>
<dbReference type="Gene3D" id="3.90.1720.70">
    <property type="match status" value="1"/>
</dbReference>
<organism evidence="1 2">
    <name type="scientific">Sinanodonta woodiana</name>
    <name type="common">Chinese pond mussel</name>
    <name type="synonym">Anodonta woodiana</name>
    <dbReference type="NCBI Taxonomy" id="1069815"/>
    <lineage>
        <taxon>Eukaryota</taxon>
        <taxon>Metazoa</taxon>
        <taxon>Spiralia</taxon>
        <taxon>Lophotrochozoa</taxon>
        <taxon>Mollusca</taxon>
        <taxon>Bivalvia</taxon>
        <taxon>Autobranchia</taxon>
        <taxon>Heteroconchia</taxon>
        <taxon>Palaeoheterodonta</taxon>
        <taxon>Unionida</taxon>
        <taxon>Unionoidea</taxon>
        <taxon>Unionidae</taxon>
        <taxon>Unioninae</taxon>
        <taxon>Sinanodonta</taxon>
    </lineage>
</organism>
<accession>A0ABD3VVG0</accession>
<dbReference type="AlphaFoldDB" id="A0ABD3VVG0"/>
<comment type="caution">
    <text evidence="1">The sequence shown here is derived from an EMBL/GenBank/DDBJ whole genome shotgun (WGS) entry which is preliminary data.</text>
</comment>
<dbReference type="EMBL" id="JBJQND010000010">
    <property type="protein sequence ID" value="KAL3864608.1"/>
    <property type="molecule type" value="Genomic_DNA"/>
</dbReference>